<evidence type="ECO:0000313" key="4">
    <source>
        <dbReference type="Proteomes" id="UP000646827"/>
    </source>
</evidence>
<organism evidence="3 4">
    <name type="scientific">Circinella minor</name>
    <dbReference type="NCBI Taxonomy" id="1195481"/>
    <lineage>
        <taxon>Eukaryota</taxon>
        <taxon>Fungi</taxon>
        <taxon>Fungi incertae sedis</taxon>
        <taxon>Mucoromycota</taxon>
        <taxon>Mucoromycotina</taxon>
        <taxon>Mucoromycetes</taxon>
        <taxon>Mucorales</taxon>
        <taxon>Lichtheimiaceae</taxon>
        <taxon>Circinella</taxon>
    </lineage>
</organism>
<gene>
    <name evidence="3" type="ORF">INT45_013734</name>
</gene>
<keyword evidence="2" id="KW-0812">Transmembrane</keyword>
<feature type="compositionally biased region" description="Low complexity" evidence="1">
    <location>
        <begin position="20"/>
        <end position="31"/>
    </location>
</feature>
<dbReference type="Proteomes" id="UP000646827">
    <property type="component" value="Unassembled WGS sequence"/>
</dbReference>
<comment type="caution">
    <text evidence="3">The sequence shown here is derived from an EMBL/GenBank/DDBJ whole genome shotgun (WGS) entry which is preliminary data.</text>
</comment>
<keyword evidence="2" id="KW-1133">Transmembrane helix</keyword>
<sequence>MVIETIRPPSYEHSIRESRSSFSTYSDSGSSDGEGLPHPPEKMIETNERISTRTLFDTSFLPVFNIIATLGLIAGIIIVYTKANGQPVDNHTQANLPIPVLISLLVSLVILFIGGGIGYAVSEYKWARFQSKAGKLALLDAYDACSRGVGGAIRAIPALRLDAVLIATIIFYLGTIVIGPVAQGILHTQKYEVCTNDDSTDNMLRKLEFIDTTLYEFDTSSKDPRSINGVKDYFNIQLGLRHFYAESPLFISATCPHTALNCTYLNIDIPYVNFDCKTTDFATQKIVDLTNNNVTTIQDYWHNVTNAAYALPPRLPAFFYSGSMYNRTYYDLNNLTFPIPLGTERPVLDADARRGVGDVSMVVLSKGETFENIYSTEYGKTEIMQVRECTFRPYLNKTDLYSVGGTFGFNIKSSDPVPMDYDNKIGNNVYLASSKRTDEEGTTLMLNIYALQISMIRAVVLDEEGVKEQFLNMTLDQALHNMSNRMSLTYTLESPKSYNLPGPRVLCTETEMLYSLNPSAYLPLALCLLIPLIWWTVTWIISLYKVNGISRGHSQVALLVSGLSPSARDKMCGTIHENQYATMKAATTVDVKFGERRSDGHPTFGLPQEVEPVGVRRMSF</sequence>
<keyword evidence="2" id="KW-0472">Membrane</keyword>
<dbReference type="InterPro" id="IPR021514">
    <property type="entry name" value="DUF3176"/>
</dbReference>
<dbReference type="Pfam" id="PF11374">
    <property type="entry name" value="DUF3176"/>
    <property type="match status" value="1"/>
</dbReference>
<dbReference type="OrthoDB" id="2248305at2759"/>
<evidence type="ECO:0000256" key="2">
    <source>
        <dbReference type="SAM" id="Phobius"/>
    </source>
</evidence>
<protein>
    <submittedName>
        <fullName evidence="3">Uncharacterized protein</fullName>
    </submittedName>
</protein>
<proteinExistence type="predicted"/>
<keyword evidence="4" id="KW-1185">Reference proteome</keyword>
<feature type="transmembrane region" description="Helical" evidence="2">
    <location>
        <begin position="59"/>
        <end position="80"/>
    </location>
</feature>
<feature type="transmembrane region" description="Helical" evidence="2">
    <location>
        <begin position="100"/>
        <end position="122"/>
    </location>
</feature>
<dbReference type="EMBL" id="JAEPRB010000026">
    <property type="protein sequence ID" value="KAG2225623.1"/>
    <property type="molecule type" value="Genomic_DNA"/>
</dbReference>
<feature type="transmembrane region" description="Helical" evidence="2">
    <location>
        <begin position="520"/>
        <end position="544"/>
    </location>
</feature>
<reference evidence="3 4" key="1">
    <citation type="submission" date="2020-12" db="EMBL/GenBank/DDBJ databases">
        <title>Metabolic potential, ecology and presence of endohyphal bacteria is reflected in genomic diversity of Mucoromycotina.</title>
        <authorList>
            <person name="Muszewska A."/>
            <person name="Okrasinska A."/>
            <person name="Steczkiewicz K."/>
            <person name="Drgas O."/>
            <person name="Orlowska M."/>
            <person name="Perlinska-Lenart U."/>
            <person name="Aleksandrzak-Piekarczyk T."/>
            <person name="Szatraj K."/>
            <person name="Zielenkiewicz U."/>
            <person name="Pilsyk S."/>
            <person name="Malc E."/>
            <person name="Mieczkowski P."/>
            <person name="Kruszewska J.S."/>
            <person name="Biernat P."/>
            <person name="Pawlowska J."/>
        </authorList>
    </citation>
    <scope>NUCLEOTIDE SEQUENCE [LARGE SCALE GENOMIC DNA]</scope>
    <source>
        <strain evidence="3 4">CBS 142.35</strain>
    </source>
</reference>
<dbReference type="PANTHER" id="PTHR35394">
    <property type="entry name" value="DUF3176 DOMAIN-CONTAINING PROTEIN"/>
    <property type="match status" value="1"/>
</dbReference>
<name>A0A8H7VR18_9FUNG</name>
<feature type="region of interest" description="Disordered" evidence="1">
    <location>
        <begin position="1"/>
        <end position="41"/>
    </location>
</feature>
<accession>A0A8H7VR18</accession>
<evidence type="ECO:0000313" key="3">
    <source>
        <dbReference type="EMBL" id="KAG2225623.1"/>
    </source>
</evidence>
<dbReference type="PANTHER" id="PTHR35394:SF5">
    <property type="entry name" value="DUF3176 DOMAIN-CONTAINING PROTEIN"/>
    <property type="match status" value="1"/>
</dbReference>
<evidence type="ECO:0000256" key="1">
    <source>
        <dbReference type="SAM" id="MobiDB-lite"/>
    </source>
</evidence>
<feature type="transmembrane region" description="Helical" evidence="2">
    <location>
        <begin position="163"/>
        <end position="186"/>
    </location>
</feature>
<dbReference type="AlphaFoldDB" id="A0A8H7VR18"/>